<gene>
    <name evidence="1" type="ORF">ACPOL_3737</name>
</gene>
<accession>A0A2Z5G3B4</accession>
<keyword evidence="2" id="KW-1185">Reference proteome</keyword>
<dbReference type="AlphaFoldDB" id="A0A2Z5G3B4"/>
<evidence type="ECO:0000313" key="2">
    <source>
        <dbReference type="Proteomes" id="UP000253606"/>
    </source>
</evidence>
<reference evidence="1 2" key="1">
    <citation type="journal article" date="2018" name="Front. Microbiol.">
        <title>Hydrolytic Capabilities as a Key to Environmental Success: Chitinolytic and Cellulolytic Acidobacteria From Acidic Sub-arctic Soils and Boreal Peatlands.</title>
        <authorList>
            <person name="Belova S.E."/>
            <person name="Ravin N.V."/>
            <person name="Pankratov T.A."/>
            <person name="Rakitin A.L."/>
            <person name="Ivanova A.A."/>
            <person name="Beletsky A.V."/>
            <person name="Mardanov A.V."/>
            <person name="Sinninghe Damste J.S."/>
            <person name="Dedysh S.N."/>
        </authorList>
    </citation>
    <scope>NUCLEOTIDE SEQUENCE [LARGE SCALE GENOMIC DNA]</scope>
    <source>
        <strain evidence="1 2">SBC82</strain>
    </source>
</reference>
<dbReference type="KEGG" id="abas:ACPOL_3737"/>
<dbReference type="EMBL" id="CP030840">
    <property type="protein sequence ID" value="AXC13016.1"/>
    <property type="molecule type" value="Genomic_DNA"/>
</dbReference>
<sequence>MLRDVTSLLRWCANPIKATGLQPAFRNMTASRRGLRRE</sequence>
<name>A0A2Z5G3B4_9BACT</name>
<protein>
    <submittedName>
        <fullName evidence="1">Uncharacterized protein</fullName>
    </submittedName>
</protein>
<dbReference type="Proteomes" id="UP000253606">
    <property type="component" value="Chromosome"/>
</dbReference>
<organism evidence="1 2">
    <name type="scientific">Acidisarcina polymorpha</name>
    <dbReference type="NCBI Taxonomy" id="2211140"/>
    <lineage>
        <taxon>Bacteria</taxon>
        <taxon>Pseudomonadati</taxon>
        <taxon>Acidobacteriota</taxon>
        <taxon>Terriglobia</taxon>
        <taxon>Terriglobales</taxon>
        <taxon>Acidobacteriaceae</taxon>
        <taxon>Acidisarcina</taxon>
    </lineage>
</organism>
<proteinExistence type="predicted"/>
<evidence type="ECO:0000313" key="1">
    <source>
        <dbReference type="EMBL" id="AXC13016.1"/>
    </source>
</evidence>